<gene>
    <name evidence="1" type="ORF">Cspa_c18530</name>
</gene>
<dbReference type="InterPro" id="IPR023823">
    <property type="entry name" value="CHP04066_peptide_maturation"/>
</dbReference>
<proteinExistence type="predicted"/>
<dbReference type="HOGENOM" id="CLU_060727_0_0_9"/>
<dbReference type="EMBL" id="CP004121">
    <property type="protein sequence ID" value="AGF55623.1"/>
    <property type="molecule type" value="Genomic_DNA"/>
</dbReference>
<dbReference type="NCBIfam" id="TIGR04066">
    <property type="entry name" value="nat_prod_clost"/>
    <property type="match status" value="1"/>
</dbReference>
<dbReference type="OrthoDB" id="5464925at2"/>
<dbReference type="Proteomes" id="UP000011728">
    <property type="component" value="Chromosome"/>
</dbReference>
<dbReference type="InterPro" id="IPR027417">
    <property type="entry name" value="P-loop_NTPase"/>
</dbReference>
<dbReference type="PATRIC" id="fig|931276.5.peg.1838"/>
<evidence type="ECO:0000313" key="1">
    <source>
        <dbReference type="EMBL" id="AGF55623.1"/>
    </source>
</evidence>
<dbReference type="RefSeq" id="WP_015391944.1">
    <property type="nucleotide sequence ID" value="NC_020291.1"/>
</dbReference>
<evidence type="ECO:0000313" key="2">
    <source>
        <dbReference type="Proteomes" id="UP000011728"/>
    </source>
</evidence>
<dbReference type="Gene3D" id="3.40.50.300">
    <property type="entry name" value="P-loop containing nucleotide triphosphate hydrolases"/>
    <property type="match status" value="1"/>
</dbReference>
<reference evidence="1 2" key="1">
    <citation type="submission" date="2013-02" db="EMBL/GenBank/DDBJ databases">
        <title>Genome sequence of Clostridium saccharoperbutylacetonicum N1-4(HMT).</title>
        <authorList>
            <person name="Poehlein A."/>
            <person name="Daniel R."/>
        </authorList>
    </citation>
    <scope>NUCLEOTIDE SEQUENCE [LARGE SCALE GENOMIC DNA]</scope>
    <source>
        <strain evidence="2">N1-4(HMT)</strain>
    </source>
</reference>
<dbReference type="STRING" id="36745.CLSAP_17840"/>
<accession>M1MH08</accession>
<dbReference type="eggNOG" id="ENOG50312KC">
    <property type="taxonomic scope" value="Bacteria"/>
</dbReference>
<organism evidence="1 2">
    <name type="scientific">Clostridium saccharoperbutylacetonicum N1-4(HMT)</name>
    <dbReference type="NCBI Taxonomy" id="931276"/>
    <lineage>
        <taxon>Bacteria</taxon>
        <taxon>Bacillati</taxon>
        <taxon>Bacillota</taxon>
        <taxon>Clostridia</taxon>
        <taxon>Eubacteriales</taxon>
        <taxon>Clostridiaceae</taxon>
        <taxon>Clostridium</taxon>
    </lineage>
</organism>
<dbReference type="KEGG" id="csr:Cspa_c18530"/>
<keyword evidence="2" id="KW-1185">Reference proteome</keyword>
<protein>
    <submittedName>
        <fullName evidence="1">Peptide maturation system protein, TIGR04066 family</fullName>
    </submittedName>
</protein>
<sequence>MESLMIYPFDIESMPLVRHEKLLSKYSIKVLVSPNGWGMTNKDAGIIDNSNETNITISENFEKEITNVDTVLFVESNIKLDFETVIYPKVLLAIEQNKNIICSIKLEEKIKNEIMHKCMEKHIRFEYLMSNEKNDMQSKDEQKALFEINSPVVFVCGNDERTDKFEIQLLLREYLLKDGYIFSQIGTKNYSNLLDFHVFPQFMYENSLSETDKIIRFNHYVKYIELTENPDLIVIGVPFGIMPFDNEFNNNFGIMLYEISNALKPDYVIISNTYREYLKEDFKDMCNLVKYKFGFDIDCFNISNTRIDWNSSKQASRKAYTKIPSTFIDEKISQFKENDIPVVNILNEDNSLFLYEHLINSLSENEKITWL</sequence>
<dbReference type="AlphaFoldDB" id="M1MH08"/>
<name>M1MH08_9CLOT</name>